<organism evidence="1 2">
    <name type="scientific">Chaenocephalus aceratus</name>
    <name type="common">Blackfin icefish</name>
    <name type="synonym">Chaenichthys aceratus</name>
    <dbReference type="NCBI Taxonomy" id="36190"/>
    <lineage>
        <taxon>Eukaryota</taxon>
        <taxon>Metazoa</taxon>
        <taxon>Chordata</taxon>
        <taxon>Craniata</taxon>
        <taxon>Vertebrata</taxon>
        <taxon>Euteleostomi</taxon>
        <taxon>Actinopterygii</taxon>
        <taxon>Neopterygii</taxon>
        <taxon>Teleostei</taxon>
        <taxon>Neoteleostei</taxon>
        <taxon>Acanthomorphata</taxon>
        <taxon>Eupercaria</taxon>
        <taxon>Perciformes</taxon>
        <taxon>Notothenioidei</taxon>
        <taxon>Channichthyidae</taxon>
        <taxon>Chaenocephalus</taxon>
    </lineage>
</organism>
<gene>
    <name evidence="1" type="ORF">KUCAC02_014092</name>
</gene>
<proteinExistence type="predicted"/>
<evidence type="ECO:0000313" key="2">
    <source>
        <dbReference type="Proteomes" id="UP001057452"/>
    </source>
</evidence>
<comment type="caution">
    <text evidence="1">The sequence shown here is derived from an EMBL/GenBank/DDBJ whole genome shotgun (WGS) entry which is preliminary data.</text>
</comment>
<name>A0ACB9WEJ7_CHAAC</name>
<protein>
    <submittedName>
        <fullName evidence="1">Uncharacterized protein</fullName>
    </submittedName>
</protein>
<feature type="non-terminal residue" evidence="1">
    <location>
        <position position="89"/>
    </location>
</feature>
<accession>A0ACB9WEJ7</accession>
<evidence type="ECO:0000313" key="1">
    <source>
        <dbReference type="EMBL" id="KAI4811175.1"/>
    </source>
</evidence>
<reference evidence="1" key="1">
    <citation type="submission" date="2022-05" db="EMBL/GenBank/DDBJ databases">
        <title>Chromosome-level genome of Chaenocephalus aceratus.</title>
        <authorList>
            <person name="Park H."/>
        </authorList>
    </citation>
    <scope>NUCLEOTIDE SEQUENCE</scope>
    <source>
        <strain evidence="1">KU_202001</strain>
    </source>
</reference>
<dbReference type="Proteomes" id="UP001057452">
    <property type="component" value="Chromosome 16"/>
</dbReference>
<sequence length="89" mass="10224">MASIVFRKTIAAEFTRLVAADLPKSLLSGLDRHLPRLLELYKARERRDTNIHSLLESLKTPTRTEGLQHFLDCHISMKEDPSNFIKFCA</sequence>
<keyword evidence="2" id="KW-1185">Reference proteome</keyword>
<dbReference type="EMBL" id="CM043800">
    <property type="protein sequence ID" value="KAI4811175.1"/>
    <property type="molecule type" value="Genomic_DNA"/>
</dbReference>